<evidence type="ECO:0000313" key="2">
    <source>
        <dbReference type="EMBL" id="KAJ1915597.1"/>
    </source>
</evidence>
<evidence type="ECO:0000256" key="1">
    <source>
        <dbReference type="SAM" id="SignalP"/>
    </source>
</evidence>
<comment type="caution">
    <text evidence="2">The sequence shown here is derived from an EMBL/GenBank/DDBJ whole genome shotgun (WGS) entry which is preliminary data.</text>
</comment>
<feature type="signal peptide" evidence="1">
    <location>
        <begin position="1"/>
        <end position="18"/>
    </location>
</feature>
<gene>
    <name evidence="2" type="ORF">H4219_004235</name>
</gene>
<dbReference type="AlphaFoldDB" id="A0A9W8DRQ0"/>
<protein>
    <submittedName>
        <fullName evidence="2">Uncharacterized protein</fullName>
    </submittedName>
</protein>
<dbReference type="EMBL" id="JANBPU010000139">
    <property type="protein sequence ID" value="KAJ1915597.1"/>
    <property type="molecule type" value="Genomic_DNA"/>
</dbReference>
<dbReference type="Proteomes" id="UP001150538">
    <property type="component" value="Unassembled WGS sequence"/>
</dbReference>
<accession>A0A9W8DRQ0</accession>
<proteinExistence type="predicted"/>
<keyword evidence="3" id="KW-1185">Reference proteome</keyword>
<name>A0A9W8DRQ0_9FUNG</name>
<reference evidence="2" key="1">
    <citation type="submission" date="2022-07" db="EMBL/GenBank/DDBJ databases">
        <title>Phylogenomic reconstructions and comparative analyses of Kickxellomycotina fungi.</title>
        <authorList>
            <person name="Reynolds N.K."/>
            <person name="Stajich J.E."/>
            <person name="Barry K."/>
            <person name="Grigoriev I.V."/>
            <person name="Crous P."/>
            <person name="Smith M.E."/>
        </authorList>
    </citation>
    <scope>NUCLEOTIDE SEQUENCE</scope>
    <source>
        <strain evidence="2">NBRC 100468</strain>
    </source>
</reference>
<organism evidence="2 3">
    <name type="scientific">Mycoemilia scoparia</name>
    <dbReference type="NCBI Taxonomy" id="417184"/>
    <lineage>
        <taxon>Eukaryota</taxon>
        <taxon>Fungi</taxon>
        <taxon>Fungi incertae sedis</taxon>
        <taxon>Zoopagomycota</taxon>
        <taxon>Kickxellomycotina</taxon>
        <taxon>Kickxellomycetes</taxon>
        <taxon>Kickxellales</taxon>
        <taxon>Kickxellaceae</taxon>
        <taxon>Mycoemilia</taxon>
    </lineage>
</organism>
<feature type="chain" id="PRO_5040937886" evidence="1">
    <location>
        <begin position="19"/>
        <end position="129"/>
    </location>
</feature>
<keyword evidence="1" id="KW-0732">Signal</keyword>
<sequence>MKSILAAIVLSLSSTVLGGMYISYPPAQSQVYTCQKLTFEWQYEGDYQNLGTNILRFSTSATKIVDGQSTSHYQKIQDFVPFTDGPNNNKIEVFFDPKMYPAGDYVFRVDSPNGFWSMIPFKVGNGQGC</sequence>
<evidence type="ECO:0000313" key="3">
    <source>
        <dbReference type="Proteomes" id="UP001150538"/>
    </source>
</evidence>